<dbReference type="Pfam" id="PF13440">
    <property type="entry name" value="Polysacc_synt_3"/>
    <property type="match status" value="1"/>
</dbReference>
<keyword evidence="4 6" id="KW-1133">Transmembrane helix</keyword>
<gene>
    <name evidence="7" type="ORF">C487_10112</name>
</gene>
<evidence type="ECO:0000256" key="4">
    <source>
        <dbReference type="ARBA" id="ARBA00022989"/>
    </source>
</evidence>
<accession>L9YTM7</accession>
<feature type="transmembrane region" description="Helical" evidence="6">
    <location>
        <begin position="203"/>
        <end position="221"/>
    </location>
</feature>
<dbReference type="GO" id="GO:0005886">
    <property type="term" value="C:plasma membrane"/>
    <property type="evidence" value="ECO:0007669"/>
    <property type="project" value="UniProtKB-SubCell"/>
</dbReference>
<comment type="subcellular location">
    <subcellularLocation>
        <location evidence="1">Cell membrane</location>
        <topology evidence="1">Multi-pass membrane protein</topology>
    </subcellularLocation>
</comment>
<evidence type="ECO:0000256" key="1">
    <source>
        <dbReference type="ARBA" id="ARBA00004651"/>
    </source>
</evidence>
<keyword evidence="5 6" id="KW-0472">Membrane</keyword>
<dbReference type="InterPro" id="IPR050833">
    <property type="entry name" value="Poly_Biosynth_Transport"/>
</dbReference>
<dbReference type="PANTHER" id="PTHR30250">
    <property type="entry name" value="PST FAMILY PREDICTED COLANIC ACID TRANSPORTER"/>
    <property type="match status" value="1"/>
</dbReference>
<organism evidence="7 8">
    <name type="scientific">Natrinema pallidum DSM 3751</name>
    <dbReference type="NCBI Taxonomy" id="1227495"/>
    <lineage>
        <taxon>Archaea</taxon>
        <taxon>Methanobacteriati</taxon>
        <taxon>Methanobacteriota</taxon>
        <taxon>Stenosarchaea group</taxon>
        <taxon>Halobacteria</taxon>
        <taxon>Halobacteriales</taxon>
        <taxon>Natrialbaceae</taxon>
        <taxon>Natrinema</taxon>
    </lineage>
</organism>
<keyword evidence="2" id="KW-1003">Cell membrane</keyword>
<feature type="transmembrane region" description="Helical" evidence="6">
    <location>
        <begin position="109"/>
        <end position="134"/>
    </location>
</feature>
<dbReference type="EMBL" id="AOII01000066">
    <property type="protein sequence ID" value="ELY76847.1"/>
    <property type="molecule type" value="Genomic_DNA"/>
</dbReference>
<dbReference type="PATRIC" id="fig|1227495.3.peg.2023"/>
<dbReference type="eggNOG" id="arCOG02209">
    <property type="taxonomic scope" value="Archaea"/>
</dbReference>
<evidence type="ECO:0000256" key="3">
    <source>
        <dbReference type="ARBA" id="ARBA00022692"/>
    </source>
</evidence>
<proteinExistence type="predicted"/>
<feature type="transmembrane region" description="Helical" evidence="6">
    <location>
        <begin position="468"/>
        <end position="489"/>
    </location>
</feature>
<sequence>MRATGSATAPADRRRAIERATATDAPVAMSDATSVSLGGETVKATAAKFTMAAIGFLGTIVFARVLGPTGFGGYYLLFSLVKLADRAVNGWGTAVKKRYSEADAPSGELLGSLGLFTLVWMALAVGVAVVASSWLVSYTGLPDAPILFVVLLFAVTLFEPLDLIVQARGRVGASMWTDTLRSVLTFPLQLGLIVLGFGAAGMAYGLAAATFLTVPVLWCFIRTRPVAPTRETVGNLWSYARYSVPNSFLGQAYDRFDIILLGYLLAPAAAGHYEVALKLTVPATFVTMAASSGLMARVSHRHSEGEPLGPDISNTLSFTSIIAIPMFFGAVAMPKQLVVTLFGPEYGAAATLLVGLAAYQVAKTQAGVLTSVLYGIDRPDSNTRISAVTLAINVILGVALTLAYGAIGVVVATAVAETLRYTLSAAVVKRELSTVVLFPRTLGEQFAAGLVMVAVIVPVERAVAIDHWYHLLAVVALGAAVYGVTLAAISKKLRVTIRGVVRSSRLDL</sequence>
<evidence type="ECO:0000256" key="2">
    <source>
        <dbReference type="ARBA" id="ARBA00022475"/>
    </source>
</evidence>
<evidence type="ECO:0000256" key="6">
    <source>
        <dbReference type="SAM" id="Phobius"/>
    </source>
</evidence>
<evidence type="ECO:0000313" key="8">
    <source>
        <dbReference type="Proteomes" id="UP000011618"/>
    </source>
</evidence>
<name>L9YTM7_9EURY</name>
<keyword evidence="3 6" id="KW-0812">Transmembrane</keyword>
<dbReference type="AlphaFoldDB" id="L9YTM7"/>
<feature type="transmembrane region" description="Helical" evidence="6">
    <location>
        <begin position="390"/>
        <end position="416"/>
    </location>
</feature>
<feature type="transmembrane region" description="Helical" evidence="6">
    <location>
        <begin position="346"/>
        <end position="362"/>
    </location>
</feature>
<feature type="transmembrane region" description="Helical" evidence="6">
    <location>
        <begin position="146"/>
        <end position="167"/>
    </location>
</feature>
<feature type="transmembrane region" description="Helical" evidence="6">
    <location>
        <begin position="437"/>
        <end position="456"/>
    </location>
</feature>
<feature type="transmembrane region" description="Helical" evidence="6">
    <location>
        <begin position="49"/>
        <end position="66"/>
    </location>
</feature>
<dbReference type="PANTHER" id="PTHR30250:SF31">
    <property type="entry name" value="INNER MEMBRANE PROTEIN YGHQ"/>
    <property type="match status" value="1"/>
</dbReference>
<comment type="caution">
    <text evidence="7">The sequence shown here is derived from an EMBL/GenBank/DDBJ whole genome shotgun (WGS) entry which is preliminary data.</text>
</comment>
<dbReference type="Proteomes" id="UP000011618">
    <property type="component" value="Unassembled WGS sequence"/>
</dbReference>
<evidence type="ECO:0000256" key="5">
    <source>
        <dbReference type="ARBA" id="ARBA00023136"/>
    </source>
</evidence>
<reference evidence="7 8" key="1">
    <citation type="journal article" date="2014" name="PLoS Genet.">
        <title>Phylogenetically driven sequencing of extremely halophilic archaea reveals strategies for static and dynamic osmo-response.</title>
        <authorList>
            <person name="Becker E.A."/>
            <person name="Seitzer P.M."/>
            <person name="Tritt A."/>
            <person name="Larsen D."/>
            <person name="Krusor M."/>
            <person name="Yao A.I."/>
            <person name="Wu D."/>
            <person name="Madern D."/>
            <person name="Eisen J.A."/>
            <person name="Darling A.E."/>
            <person name="Facciotti M.T."/>
        </authorList>
    </citation>
    <scope>NUCLEOTIDE SEQUENCE [LARGE SCALE GENOMIC DNA]</scope>
    <source>
        <strain evidence="7 8">DSM 3751</strain>
    </source>
</reference>
<protein>
    <submittedName>
        <fullName evidence="7">Polysaccharide biosynthesis protein</fullName>
    </submittedName>
</protein>
<evidence type="ECO:0000313" key="7">
    <source>
        <dbReference type="EMBL" id="ELY76847.1"/>
    </source>
</evidence>